<keyword evidence="2" id="KW-1185">Reference proteome</keyword>
<reference evidence="1" key="1">
    <citation type="submission" date="2021-08" db="EMBL/GenBank/DDBJ databases">
        <title>The first chromosome-level gecko genome reveals the dynamic sex chromosomes of Neotropical dwarf geckos (Sphaerodactylidae: Sphaerodactylus).</title>
        <authorList>
            <person name="Pinto B.J."/>
            <person name="Keating S.E."/>
            <person name="Gamble T."/>
        </authorList>
    </citation>
    <scope>NUCLEOTIDE SEQUENCE</scope>
    <source>
        <strain evidence="1">TG3544</strain>
    </source>
</reference>
<dbReference type="Proteomes" id="UP000827872">
    <property type="component" value="Linkage Group LG07"/>
</dbReference>
<name>A0ACB8ESV6_9SAUR</name>
<dbReference type="EMBL" id="CM037620">
    <property type="protein sequence ID" value="KAH7995862.1"/>
    <property type="molecule type" value="Genomic_DNA"/>
</dbReference>
<sequence>MAPARPSFLQTAVEMAVPVQRSYFRTLLMYGFHFLVWFLCVKKIRDTQCGFKLLTRKAASRMFSTLHIERWAFDVELLYIAQHCKIPIEEVAVNWTEIEEVVSKYIADTLKLLIVLGSFSYDSLASNEPNLRGQEQKRLQAFQTGSLLELAADGQGPSLHTSSLFDGRMAARHKKDGLGLHALSK</sequence>
<evidence type="ECO:0000313" key="1">
    <source>
        <dbReference type="EMBL" id="KAH7995862.1"/>
    </source>
</evidence>
<gene>
    <name evidence="1" type="ORF">K3G42_028962</name>
</gene>
<proteinExistence type="predicted"/>
<evidence type="ECO:0000313" key="2">
    <source>
        <dbReference type="Proteomes" id="UP000827872"/>
    </source>
</evidence>
<comment type="caution">
    <text evidence="1">The sequence shown here is derived from an EMBL/GenBank/DDBJ whole genome shotgun (WGS) entry which is preliminary data.</text>
</comment>
<organism evidence="1 2">
    <name type="scientific">Sphaerodactylus townsendi</name>
    <dbReference type="NCBI Taxonomy" id="933632"/>
    <lineage>
        <taxon>Eukaryota</taxon>
        <taxon>Metazoa</taxon>
        <taxon>Chordata</taxon>
        <taxon>Craniata</taxon>
        <taxon>Vertebrata</taxon>
        <taxon>Euteleostomi</taxon>
        <taxon>Lepidosauria</taxon>
        <taxon>Squamata</taxon>
        <taxon>Bifurcata</taxon>
        <taxon>Gekkota</taxon>
        <taxon>Sphaerodactylidae</taxon>
        <taxon>Sphaerodactylus</taxon>
    </lineage>
</organism>
<protein>
    <submittedName>
        <fullName evidence="1">Uncharacterized protein</fullName>
    </submittedName>
</protein>
<accession>A0ACB8ESV6</accession>